<reference evidence="3" key="1">
    <citation type="submission" date="2020-12" db="EMBL/GenBank/DDBJ databases">
        <authorList>
            <person name="Iha C."/>
        </authorList>
    </citation>
    <scope>NUCLEOTIDE SEQUENCE</scope>
</reference>
<dbReference type="Pfam" id="PF01661">
    <property type="entry name" value="Macro"/>
    <property type="match status" value="1"/>
</dbReference>
<dbReference type="EMBL" id="CAJHUC010001009">
    <property type="protein sequence ID" value="CAD7699380.1"/>
    <property type="molecule type" value="Genomic_DNA"/>
</dbReference>
<sequence>SSLELANSHSLKTIAFPAISCGVFGYPLDEAAKVSLTAARDKAGSLEEVHFVLFERSVWDAFLDFATTTFERPVQPDKQGTTGEEPSANEEEAGEMGETSDTGQGAVAADIGGGTSEEPSSQGARELEGALGTEMETDGDKKSTVAENTDSGMNARAQDAVKEELPAEKDGGKDGPSGDGIHSSTKEEDDPMQGVCVQDSANEAMPDEVDVAKGDKMQENIQDSANEAFVDRDGDTSHPMQASKSHTGASTGKGNSGAGAHPKDDNVVVLDKAGAMGAATCEEEVCEDESSKEASNVNVDLRVTENGNVNVNCECGQPLKEECVPDSGEAAGKDGLTKRED</sequence>
<evidence type="ECO:0000313" key="3">
    <source>
        <dbReference type="EMBL" id="CAD7699380.1"/>
    </source>
</evidence>
<gene>
    <name evidence="3" type="ORF">OSTQU699_LOCUS4739</name>
</gene>
<dbReference type="Proteomes" id="UP000708148">
    <property type="component" value="Unassembled WGS sequence"/>
</dbReference>
<dbReference type="PANTHER" id="PTHR11106">
    <property type="entry name" value="GANGLIOSIDE INDUCED DIFFERENTIATION ASSOCIATED PROTEIN 2-RELATED"/>
    <property type="match status" value="1"/>
</dbReference>
<dbReference type="AlphaFoldDB" id="A0A8S1IZJ9"/>
<proteinExistence type="predicted"/>
<comment type="caution">
    <text evidence="3">The sequence shown here is derived from an EMBL/GenBank/DDBJ whole genome shotgun (WGS) entry which is preliminary data.</text>
</comment>
<feature type="compositionally biased region" description="Polar residues" evidence="1">
    <location>
        <begin position="238"/>
        <end position="253"/>
    </location>
</feature>
<name>A0A8S1IZJ9_9CHLO</name>
<evidence type="ECO:0000259" key="2">
    <source>
        <dbReference type="PROSITE" id="PS51154"/>
    </source>
</evidence>
<feature type="compositionally biased region" description="Basic and acidic residues" evidence="1">
    <location>
        <begin position="159"/>
        <end position="173"/>
    </location>
</feature>
<evidence type="ECO:0000256" key="1">
    <source>
        <dbReference type="SAM" id="MobiDB-lite"/>
    </source>
</evidence>
<dbReference type="PROSITE" id="PS51154">
    <property type="entry name" value="MACRO"/>
    <property type="match status" value="1"/>
</dbReference>
<protein>
    <recommendedName>
        <fullName evidence="2">Macro domain-containing protein</fullName>
    </recommendedName>
</protein>
<feature type="non-terminal residue" evidence="3">
    <location>
        <position position="1"/>
    </location>
</feature>
<dbReference type="OrthoDB" id="6133115at2759"/>
<feature type="domain" description="Macro" evidence="2">
    <location>
        <begin position="1"/>
        <end position="70"/>
    </location>
</feature>
<accession>A0A8S1IZJ9</accession>
<keyword evidence="4" id="KW-1185">Reference proteome</keyword>
<dbReference type="InterPro" id="IPR002589">
    <property type="entry name" value="Macro_dom"/>
</dbReference>
<feature type="region of interest" description="Disordered" evidence="1">
    <location>
        <begin position="322"/>
        <end position="341"/>
    </location>
</feature>
<dbReference type="Gene3D" id="3.40.220.10">
    <property type="entry name" value="Leucine Aminopeptidase, subunit E, domain 1"/>
    <property type="match status" value="1"/>
</dbReference>
<dbReference type="PANTHER" id="PTHR11106:SF27">
    <property type="entry name" value="MACRO DOMAIN-CONTAINING PROTEIN"/>
    <property type="match status" value="1"/>
</dbReference>
<feature type="compositionally biased region" description="Basic and acidic residues" evidence="1">
    <location>
        <begin position="331"/>
        <end position="341"/>
    </location>
</feature>
<dbReference type="InterPro" id="IPR043472">
    <property type="entry name" value="Macro_dom-like"/>
</dbReference>
<feature type="region of interest" description="Disordered" evidence="1">
    <location>
        <begin position="73"/>
        <end position="266"/>
    </location>
</feature>
<dbReference type="SUPFAM" id="SSF52949">
    <property type="entry name" value="Macro domain-like"/>
    <property type="match status" value="1"/>
</dbReference>
<evidence type="ECO:0000313" key="4">
    <source>
        <dbReference type="Proteomes" id="UP000708148"/>
    </source>
</evidence>
<organism evidence="3 4">
    <name type="scientific">Ostreobium quekettii</name>
    <dbReference type="NCBI Taxonomy" id="121088"/>
    <lineage>
        <taxon>Eukaryota</taxon>
        <taxon>Viridiplantae</taxon>
        <taxon>Chlorophyta</taxon>
        <taxon>core chlorophytes</taxon>
        <taxon>Ulvophyceae</taxon>
        <taxon>TCBD clade</taxon>
        <taxon>Bryopsidales</taxon>
        <taxon>Ostreobineae</taxon>
        <taxon>Ostreobiaceae</taxon>
        <taxon>Ostreobium</taxon>
    </lineage>
</organism>